<evidence type="ECO:0000313" key="2">
    <source>
        <dbReference type="Proteomes" id="UP000251241"/>
    </source>
</evidence>
<dbReference type="SUPFAM" id="SSF48208">
    <property type="entry name" value="Six-hairpin glycosidases"/>
    <property type="match status" value="1"/>
</dbReference>
<dbReference type="RefSeq" id="WP_204991075.1">
    <property type="nucleotide sequence ID" value="NZ_CP069793.1"/>
</dbReference>
<dbReference type="InterPro" id="IPR012341">
    <property type="entry name" value="6hp_glycosidase-like_sf"/>
</dbReference>
<dbReference type="InterPro" id="IPR008928">
    <property type="entry name" value="6-hairpin_glycosidase_sf"/>
</dbReference>
<dbReference type="AlphaFoldDB" id="A0A2X2JK50"/>
<dbReference type="Proteomes" id="UP000251241">
    <property type="component" value="Unassembled WGS sequence"/>
</dbReference>
<evidence type="ECO:0000313" key="1">
    <source>
        <dbReference type="EMBL" id="SPZ94298.1"/>
    </source>
</evidence>
<dbReference type="EMBL" id="UAUU01000011">
    <property type="protein sequence ID" value="SPZ94298.1"/>
    <property type="molecule type" value="Genomic_DNA"/>
</dbReference>
<evidence type="ECO:0008006" key="3">
    <source>
        <dbReference type="Google" id="ProtNLM"/>
    </source>
</evidence>
<name>A0A2X2JK50_SPHMU</name>
<reference evidence="1 2" key="1">
    <citation type="submission" date="2018-06" db="EMBL/GenBank/DDBJ databases">
        <authorList>
            <consortium name="Pathogen Informatics"/>
            <person name="Doyle S."/>
        </authorList>
    </citation>
    <scope>NUCLEOTIDE SEQUENCE [LARGE SCALE GENOMIC DNA]</scope>
    <source>
        <strain evidence="1 2">NCTC11343</strain>
    </source>
</reference>
<organism evidence="1 2">
    <name type="scientific">Sphingobacterium multivorum</name>
    <dbReference type="NCBI Taxonomy" id="28454"/>
    <lineage>
        <taxon>Bacteria</taxon>
        <taxon>Pseudomonadati</taxon>
        <taxon>Bacteroidota</taxon>
        <taxon>Sphingobacteriia</taxon>
        <taxon>Sphingobacteriales</taxon>
        <taxon>Sphingobacteriaceae</taxon>
        <taxon>Sphingobacterium</taxon>
    </lineage>
</organism>
<accession>A0A2X2JK50</accession>
<dbReference type="GeneID" id="97180043"/>
<gene>
    <name evidence="1" type="ORF">NCTC11343_05208</name>
</gene>
<proteinExistence type="predicted"/>
<protein>
    <recommendedName>
        <fullName evidence="3">Glycosyl hydrolase 36 catalytic domain-containing protein</fullName>
    </recommendedName>
</protein>
<dbReference type="GO" id="GO:0005975">
    <property type="term" value="P:carbohydrate metabolic process"/>
    <property type="evidence" value="ECO:0007669"/>
    <property type="project" value="InterPro"/>
</dbReference>
<dbReference type="Gene3D" id="1.50.10.10">
    <property type="match status" value="1"/>
</dbReference>
<sequence length="444" mass="50469">MKKNTTFFSLILLLLGTQLSAQQTKPDRIAQLKLAKSILADQNLKYVDSLAREVIEEGFNAGSGYSQIWARDLNTFIETALEERSQADIRGAILVFFKMQQPNGEMVDGYVLKKDFTWHDDTPYYSKNAPDHVGFKNTVETDQETSLIQLLGKYIIKTKDYSILEESIGGISVKDRIQLMLDYLKKERFNQKYQLLWGAMTADWGDVQPNDSFGCDWNDQLSYEAIDIYDNAMFIIALQALIDIQPNSPKVAEWKGLKKSLETNSRRYLWDKKKQKFIPHIYPKTSPIPKGFDENTIHYHGGTAIAIEAGLLTPSEIKTVNKQMLENVRLSGMPSIGLTLYPTYPVGFFIGGMAQPYQYQNGGDWTWFGGRMIQQLVLNGFYQEAYTELQPMIDRVVKNKGFYEWYGQNNVPSGSGKFKGSAGVLSKAIALLESWAETTLEKNH</sequence>